<proteinExistence type="predicted"/>
<keyword evidence="2" id="KW-1185">Reference proteome</keyword>
<organism evidence="1 2">
    <name type="scientific">Ancylostoma ceylanicum</name>
    <dbReference type="NCBI Taxonomy" id="53326"/>
    <lineage>
        <taxon>Eukaryota</taxon>
        <taxon>Metazoa</taxon>
        <taxon>Ecdysozoa</taxon>
        <taxon>Nematoda</taxon>
        <taxon>Chromadorea</taxon>
        <taxon>Rhabditida</taxon>
        <taxon>Rhabditina</taxon>
        <taxon>Rhabditomorpha</taxon>
        <taxon>Strongyloidea</taxon>
        <taxon>Ancylostomatidae</taxon>
        <taxon>Ancylostomatinae</taxon>
        <taxon>Ancylostoma</taxon>
    </lineage>
</organism>
<sequence length="75" mass="8799">MILSHISLQLSGSNSIHPSLPNLENLSISPRRRSYLRRLRPLRAHERTNHSPAAYLLSRSRLYHREQKRGVLSRF</sequence>
<dbReference type="Proteomes" id="UP000024635">
    <property type="component" value="Unassembled WGS sequence"/>
</dbReference>
<accession>A0A016VUS7</accession>
<dbReference type="EMBL" id="JARK01001340">
    <property type="protein sequence ID" value="EYC31364.1"/>
    <property type="molecule type" value="Genomic_DNA"/>
</dbReference>
<name>A0A016VUS7_9BILA</name>
<comment type="caution">
    <text evidence="1">The sequence shown here is derived from an EMBL/GenBank/DDBJ whole genome shotgun (WGS) entry which is preliminary data.</text>
</comment>
<protein>
    <submittedName>
        <fullName evidence="1">Uncharacterized protein</fullName>
    </submittedName>
</protein>
<dbReference type="AlphaFoldDB" id="A0A016VUS7"/>
<reference evidence="2" key="1">
    <citation type="journal article" date="2015" name="Nat. Genet.">
        <title>The genome and transcriptome of the zoonotic hookworm Ancylostoma ceylanicum identify infection-specific gene families.</title>
        <authorList>
            <person name="Schwarz E.M."/>
            <person name="Hu Y."/>
            <person name="Antoshechkin I."/>
            <person name="Miller M.M."/>
            <person name="Sternberg P.W."/>
            <person name="Aroian R.V."/>
        </authorList>
    </citation>
    <scope>NUCLEOTIDE SEQUENCE</scope>
    <source>
        <strain evidence="2">HY135</strain>
    </source>
</reference>
<gene>
    <name evidence="1" type="primary">Acey_s0004.g2118</name>
    <name evidence="1" type="ORF">Y032_0004g2118</name>
</gene>
<evidence type="ECO:0000313" key="1">
    <source>
        <dbReference type="EMBL" id="EYC31364.1"/>
    </source>
</evidence>
<evidence type="ECO:0000313" key="2">
    <source>
        <dbReference type="Proteomes" id="UP000024635"/>
    </source>
</evidence>